<name>A0A4Q2DKZ7_9AGAR</name>
<dbReference type="OrthoDB" id="3070020at2759"/>
<protein>
    <submittedName>
        <fullName evidence="3">Uncharacterized protein</fullName>
    </submittedName>
</protein>
<evidence type="ECO:0000313" key="4">
    <source>
        <dbReference type="Proteomes" id="UP000290288"/>
    </source>
</evidence>
<evidence type="ECO:0000256" key="1">
    <source>
        <dbReference type="SAM" id="MobiDB-lite"/>
    </source>
</evidence>
<sequence length="323" mass="35727">MVKIAVSVLFAAAFASSVLAQDFTPSTVDEIIARDVASLSGAEQDLFSRAAVKVMNELFSREDLSEMVGREVDELSQRDLEDLLEREFDLNEISLDVAARELTSYIDDDLVARADKKEEGAPAGSAPAGNAPAGTPPAGQTPPPQEPKPQHTVWGRFCSWFRGIFLGGNKPKKADAAKTKAKSAPEAKKPADKKPAAAAPEKADAPAKEEGAEKAEGAAPEGENAAPAAEEARELLEEPFERSFGEEDLEEFAARFYENEAFEARDYEDFEEVFEREPEFEDDMFEREPEFEGDFYERDFADVWDEELLTRAFDVLEQLDQLD</sequence>
<gene>
    <name evidence="3" type="ORF">EST38_g6289</name>
</gene>
<dbReference type="AlphaFoldDB" id="A0A4Q2DKZ7"/>
<keyword evidence="2" id="KW-0732">Signal</keyword>
<feature type="signal peptide" evidence="2">
    <location>
        <begin position="1"/>
        <end position="20"/>
    </location>
</feature>
<dbReference type="EMBL" id="SDEE01000195">
    <property type="protein sequence ID" value="RXW19554.1"/>
    <property type="molecule type" value="Genomic_DNA"/>
</dbReference>
<feature type="region of interest" description="Disordered" evidence="1">
    <location>
        <begin position="169"/>
        <end position="241"/>
    </location>
</feature>
<feature type="compositionally biased region" description="Basic and acidic residues" evidence="1">
    <location>
        <begin position="172"/>
        <end position="216"/>
    </location>
</feature>
<evidence type="ECO:0000313" key="3">
    <source>
        <dbReference type="EMBL" id="RXW19554.1"/>
    </source>
</evidence>
<proteinExistence type="predicted"/>
<accession>A0A4Q2DKZ7</accession>
<keyword evidence="4" id="KW-1185">Reference proteome</keyword>
<feature type="compositionally biased region" description="Basic and acidic residues" evidence="1">
    <location>
        <begin position="230"/>
        <end position="241"/>
    </location>
</feature>
<comment type="caution">
    <text evidence="3">The sequence shown here is derived from an EMBL/GenBank/DDBJ whole genome shotgun (WGS) entry which is preliminary data.</text>
</comment>
<reference evidence="3 4" key="1">
    <citation type="submission" date="2019-01" db="EMBL/GenBank/DDBJ databases">
        <title>Draft genome sequence of Psathyrella aberdarensis IHI B618.</title>
        <authorList>
            <person name="Buettner E."/>
            <person name="Kellner H."/>
        </authorList>
    </citation>
    <scope>NUCLEOTIDE SEQUENCE [LARGE SCALE GENOMIC DNA]</scope>
    <source>
        <strain evidence="3 4">IHI B618</strain>
    </source>
</reference>
<feature type="compositionally biased region" description="Low complexity" evidence="1">
    <location>
        <begin position="121"/>
        <end position="138"/>
    </location>
</feature>
<feature type="chain" id="PRO_5020644759" evidence="2">
    <location>
        <begin position="21"/>
        <end position="323"/>
    </location>
</feature>
<feature type="region of interest" description="Disordered" evidence="1">
    <location>
        <begin position="116"/>
        <end position="152"/>
    </location>
</feature>
<feature type="compositionally biased region" description="Low complexity" evidence="1">
    <location>
        <begin position="217"/>
        <end position="229"/>
    </location>
</feature>
<organism evidence="3 4">
    <name type="scientific">Candolleomyces aberdarensis</name>
    <dbReference type="NCBI Taxonomy" id="2316362"/>
    <lineage>
        <taxon>Eukaryota</taxon>
        <taxon>Fungi</taxon>
        <taxon>Dikarya</taxon>
        <taxon>Basidiomycota</taxon>
        <taxon>Agaricomycotina</taxon>
        <taxon>Agaricomycetes</taxon>
        <taxon>Agaricomycetidae</taxon>
        <taxon>Agaricales</taxon>
        <taxon>Agaricineae</taxon>
        <taxon>Psathyrellaceae</taxon>
        <taxon>Candolleomyces</taxon>
    </lineage>
</organism>
<dbReference type="Proteomes" id="UP000290288">
    <property type="component" value="Unassembled WGS sequence"/>
</dbReference>
<evidence type="ECO:0000256" key="2">
    <source>
        <dbReference type="SAM" id="SignalP"/>
    </source>
</evidence>